<dbReference type="PANTHER" id="PTHR22727:SF15">
    <property type="entry name" value="MRH DOMAIN-CONTAINING PROTEIN"/>
    <property type="match status" value="1"/>
</dbReference>
<evidence type="ECO:0000256" key="2">
    <source>
        <dbReference type="ARBA" id="ARBA00007627"/>
    </source>
</evidence>
<feature type="signal peptide" evidence="9">
    <location>
        <begin position="1"/>
        <end position="21"/>
    </location>
</feature>
<evidence type="ECO:0000256" key="1">
    <source>
        <dbReference type="ARBA" id="ARBA00004251"/>
    </source>
</evidence>
<comment type="similarity">
    <text evidence="2">Belongs to the ELAPOR family.</text>
</comment>
<keyword evidence="8" id="KW-0472">Membrane</keyword>
<feature type="transmembrane region" description="Helical" evidence="8">
    <location>
        <begin position="881"/>
        <end position="905"/>
    </location>
</feature>
<keyword evidence="8" id="KW-0812">Transmembrane</keyword>
<keyword evidence="12" id="KW-1185">Reference proteome</keyword>
<accession>A0AA89C0C2</accession>
<dbReference type="InterPro" id="IPR056609">
    <property type="entry name" value="Elapor1-like_3rd"/>
</dbReference>
<dbReference type="PROSITE" id="PS51914">
    <property type="entry name" value="MRH"/>
    <property type="match status" value="1"/>
</dbReference>
<comment type="subcellular location">
    <subcellularLocation>
        <location evidence="1">Cell membrane</location>
        <topology evidence="1">Single-pass type I membrane protein</topology>
    </subcellularLocation>
</comment>
<name>A0AA89C0C2_PINIB</name>
<evidence type="ECO:0000256" key="4">
    <source>
        <dbReference type="ARBA" id="ARBA00022729"/>
    </source>
</evidence>
<dbReference type="SUPFAM" id="SSF57184">
    <property type="entry name" value="Growth factor receptor domain"/>
    <property type="match status" value="1"/>
</dbReference>
<dbReference type="Proteomes" id="UP001186944">
    <property type="component" value="Unassembled WGS sequence"/>
</dbReference>
<dbReference type="PANTHER" id="PTHR22727">
    <property type="entry name" value="PROTEIN CBG13728"/>
    <property type="match status" value="1"/>
</dbReference>
<feature type="domain" description="MRH" evidence="10">
    <location>
        <begin position="634"/>
        <end position="830"/>
    </location>
</feature>
<dbReference type="Gene3D" id="2.10.50.10">
    <property type="entry name" value="Tumor Necrosis Factor Receptor, subunit A, domain 2"/>
    <property type="match status" value="1"/>
</dbReference>
<feature type="compositionally biased region" description="Basic and acidic residues" evidence="7">
    <location>
        <begin position="948"/>
        <end position="957"/>
    </location>
</feature>
<evidence type="ECO:0000256" key="7">
    <source>
        <dbReference type="SAM" id="MobiDB-lite"/>
    </source>
</evidence>
<gene>
    <name evidence="11" type="ORF">FSP39_018093</name>
</gene>
<keyword evidence="8" id="KW-1133">Transmembrane helix</keyword>
<evidence type="ECO:0000313" key="12">
    <source>
        <dbReference type="Proteomes" id="UP001186944"/>
    </source>
</evidence>
<reference evidence="11" key="1">
    <citation type="submission" date="2019-08" db="EMBL/GenBank/DDBJ databases">
        <title>The improved chromosome-level genome for the pearl oyster Pinctada fucata martensii using PacBio sequencing and Hi-C.</title>
        <authorList>
            <person name="Zheng Z."/>
        </authorList>
    </citation>
    <scope>NUCLEOTIDE SEQUENCE</scope>
    <source>
        <strain evidence="11">ZZ-2019</strain>
        <tissue evidence="11">Adductor muscle</tissue>
    </source>
</reference>
<dbReference type="InterPro" id="IPR056610">
    <property type="entry name" value="Elapor1/2_TNFR-like"/>
</dbReference>
<protein>
    <recommendedName>
        <fullName evidence="10">MRH domain-containing protein</fullName>
    </recommendedName>
</protein>
<dbReference type="Pfam" id="PF23091">
    <property type="entry name" value="TNFR_ELAPOR1_6th"/>
    <property type="match status" value="1"/>
</dbReference>
<dbReference type="Pfam" id="PF23031">
    <property type="entry name" value="GBD_ELAPOR1"/>
    <property type="match status" value="1"/>
</dbReference>
<feature type="region of interest" description="Disordered" evidence="7">
    <location>
        <begin position="948"/>
        <end position="988"/>
    </location>
</feature>
<dbReference type="EMBL" id="VSWD01000005">
    <property type="protein sequence ID" value="KAK3103275.1"/>
    <property type="molecule type" value="Genomic_DNA"/>
</dbReference>
<dbReference type="SMART" id="SM01411">
    <property type="entry name" value="Ephrin_rec_like"/>
    <property type="match status" value="4"/>
</dbReference>
<feature type="compositionally biased region" description="Basic and acidic residues" evidence="7">
    <location>
        <begin position="970"/>
        <end position="988"/>
    </location>
</feature>
<evidence type="ECO:0000313" key="11">
    <source>
        <dbReference type="EMBL" id="KAK3103275.1"/>
    </source>
</evidence>
<dbReference type="AlphaFoldDB" id="A0AA89C0C2"/>
<dbReference type="InterPro" id="IPR039181">
    <property type="entry name" value="Elapor1/2"/>
</dbReference>
<keyword evidence="4 9" id="KW-0732">Signal</keyword>
<evidence type="ECO:0000256" key="3">
    <source>
        <dbReference type="ARBA" id="ARBA00022475"/>
    </source>
</evidence>
<dbReference type="InterPro" id="IPR044865">
    <property type="entry name" value="MRH_dom"/>
</dbReference>
<evidence type="ECO:0000256" key="9">
    <source>
        <dbReference type="SAM" id="SignalP"/>
    </source>
</evidence>
<evidence type="ECO:0000256" key="5">
    <source>
        <dbReference type="ARBA" id="ARBA00023157"/>
    </source>
</evidence>
<comment type="caution">
    <text evidence="11">The sequence shown here is derived from an EMBL/GenBank/DDBJ whole genome shotgun (WGS) entry which is preliminary data.</text>
</comment>
<evidence type="ECO:0000256" key="8">
    <source>
        <dbReference type="SAM" id="Phobius"/>
    </source>
</evidence>
<evidence type="ECO:0000259" key="10">
    <source>
        <dbReference type="PROSITE" id="PS51914"/>
    </source>
</evidence>
<organism evidence="11 12">
    <name type="scientific">Pinctada imbricata</name>
    <name type="common">Atlantic pearl-oyster</name>
    <name type="synonym">Pinctada martensii</name>
    <dbReference type="NCBI Taxonomy" id="66713"/>
    <lineage>
        <taxon>Eukaryota</taxon>
        <taxon>Metazoa</taxon>
        <taxon>Spiralia</taxon>
        <taxon>Lophotrochozoa</taxon>
        <taxon>Mollusca</taxon>
        <taxon>Bivalvia</taxon>
        <taxon>Autobranchia</taxon>
        <taxon>Pteriomorphia</taxon>
        <taxon>Pterioida</taxon>
        <taxon>Pterioidea</taxon>
        <taxon>Pteriidae</taxon>
        <taxon>Pinctada</taxon>
    </lineage>
</organism>
<dbReference type="InterPro" id="IPR056608">
    <property type="entry name" value="Elapor1/2_GBD"/>
</dbReference>
<sequence>MMARSLVQILSLAAVVFVSTALKQCTKDDFHYEYTSCDSVGGRWRVSVPKNPDLCSPVSSPEPPVRGQSCAYTCEPGQYLDMIAQKCKQCPAGTFSLGGGTRFDAWETIPSDFSVRTETFASFFHSVDETSCNRSMWLPKGRYISSEAGDCAAVLVYSVTLVKAGHVKFEYQYTDQHAIFHFTIKNNQCQSYSSRDNSKWPPETEEGKWQEMTVPLTAGLNVLTWKTIGIMSPSRGSRNQNPTLIRKIEVDGVAYTSQCSKCKNGTSSKEGANKCTLCEANTYSTRGAASCAACDKTTEYSRRGAASCSKRPACTEHDYYAIYSPCDANKQTTKMYKWIQPQMCRSDLPNSAKLPQPSPPSACPPCNPGQHFVNGSGCQFCPENHYSDGLKPCELCGASTSPVYGIDYKHWSAMPMNMSANCISMDESMCGGEATWVPAGNHIHTQFGHDKEAYLVLILKIDGFRGPEDPEHKVEVGTVQFTFETSCNGDCDFIFLSDSSGHSEIVREFTGTQAQSVFNYNVMYTKPLTLTWAFQRSESDKTSDTSVTEIAKIYQVKVTNTLHGGATECRKCPMGVHQDGCIPCPNGHYIDKNTTTCQPCPQNTVIKSGNEWGEESCQECGPGLHAKGGKSCVTDCTLRDPSGYVYDFTPIKQLQFLEGSPLFTASGTEYYHGFNISLCADEKTKANCANNMTSTDDVGDSSTDAVTAMICRSTLVPQRDSHSVVTTQSVSLADYLTKIVTNLTHDTEMHKQYEREGISTDGMENDVHFYFKSESKTDSCPDGRSTIVSLRCDPNQISLDDITMPPKCSDGTCDGCTFHFLWKTVHACHVCSAKDYDKIIAECVEGEQNIHFSKNSDCYEKGTPPETKKQKCSLKLSALPFVLQIAIPVILGIGIILLILLIFCWQKNRKLEYKYMKLVQGGDRNDDDAELPGVDSCGLEDGEEEHFDSIGFRDSKGKGLFSKLKGKRRSKDDENPFETRHTEKIPLT</sequence>
<dbReference type="SUPFAM" id="SSF50911">
    <property type="entry name" value="Mannose 6-phosphate receptor domain"/>
    <property type="match status" value="1"/>
</dbReference>
<evidence type="ECO:0000256" key="6">
    <source>
        <dbReference type="ARBA" id="ARBA00023180"/>
    </source>
</evidence>
<proteinExistence type="inferred from homology"/>
<dbReference type="GO" id="GO:0005886">
    <property type="term" value="C:plasma membrane"/>
    <property type="evidence" value="ECO:0007669"/>
    <property type="project" value="UniProtKB-SubCell"/>
</dbReference>
<dbReference type="Pfam" id="PF23032">
    <property type="entry name" value="GBD_ELAPOR1-like_3rd"/>
    <property type="match status" value="1"/>
</dbReference>
<dbReference type="Pfam" id="PF23087">
    <property type="entry name" value="MRH_ELAPOR1_9th"/>
    <property type="match status" value="1"/>
</dbReference>
<dbReference type="InterPro" id="IPR009030">
    <property type="entry name" value="Growth_fac_rcpt_cys_sf"/>
</dbReference>
<dbReference type="InterPro" id="IPR009011">
    <property type="entry name" value="Man6P_isomerase_rcpt-bd_dom_sf"/>
</dbReference>
<keyword evidence="6" id="KW-0325">Glycoprotein</keyword>
<keyword evidence="3" id="KW-1003">Cell membrane</keyword>
<feature type="chain" id="PRO_5041699452" description="MRH domain-containing protein" evidence="9">
    <location>
        <begin position="22"/>
        <end position="988"/>
    </location>
</feature>
<dbReference type="InterPro" id="IPR056607">
    <property type="entry name" value="Elapor1/2_MRH"/>
</dbReference>
<keyword evidence="5" id="KW-1015">Disulfide bond</keyword>
<dbReference type="Gene3D" id="2.70.130.10">
    <property type="entry name" value="Mannose-6-phosphate receptor binding domain"/>
    <property type="match status" value="1"/>
</dbReference>